<organism evidence="1 2">
    <name type="scientific">Bacillus phage Eldridge</name>
    <dbReference type="NCBI Taxonomy" id="1776293"/>
    <lineage>
        <taxon>Viruses</taxon>
        <taxon>Duplodnaviria</taxon>
        <taxon>Heunggongvirae</taxon>
        <taxon>Uroviricota</taxon>
        <taxon>Caudoviricetes</taxon>
        <taxon>Herelleviridae</taxon>
        <taxon>Bastillevirinae</taxon>
        <taxon>Eldridgevirus</taxon>
        <taxon>Eldridgevirus eldridge</taxon>
    </lineage>
</organism>
<dbReference type="EMBL" id="KU253712">
    <property type="protein sequence ID" value="AMB18777.1"/>
    <property type="molecule type" value="Genomic_DNA"/>
</dbReference>
<gene>
    <name evidence="1" type="ORF">Eldridge_0197</name>
</gene>
<dbReference type="InterPro" id="IPR028985">
    <property type="entry name" value="Bacillus_phage_prot-like"/>
</dbReference>
<accession>A0A0Y0AFZ1</accession>
<name>A0A0Y0AFZ1_9CAUD</name>
<reference evidence="1 2" key="1">
    <citation type="journal article" date="2016" name="Genome Announc.">
        <title>Complete Genome Sequence of Bacillus megaterium Bacteriophage Eldridge.</title>
        <authorList>
            <person name="Reveille A.M."/>
            <person name="Eldridge K.A."/>
            <person name="Temple L.M."/>
        </authorList>
    </citation>
    <scope>NUCLEOTIDE SEQUENCE [LARGE SCALE GENOMIC DNA]</scope>
</reference>
<sequence>MLSSSELDFIIIRECLGMHYVKYAKDSRGYFVRLNETEDMVLFRPSQNIKDAWTALEKFSGDFISLHQGGAYRFLCKVVYNTCLTSGSGSTPSLAICDAMVKAVAKSKEVR</sequence>
<keyword evidence="2" id="KW-1185">Reference proteome</keyword>
<dbReference type="Gene3D" id="3.30.2120.10">
    <property type="entry name" value="Bacillus phage protein-like"/>
    <property type="match status" value="1"/>
</dbReference>
<evidence type="ECO:0000313" key="1">
    <source>
        <dbReference type="EMBL" id="AMB18777.1"/>
    </source>
</evidence>
<protein>
    <submittedName>
        <fullName evidence="1">Uncharacterized protein</fullName>
    </submittedName>
</protein>
<dbReference type="RefSeq" id="YP_009274901.1">
    <property type="nucleotide sequence ID" value="NC_030920.1"/>
</dbReference>
<dbReference type="KEGG" id="vg:28801856"/>
<dbReference type="Proteomes" id="UP000204502">
    <property type="component" value="Segment"/>
</dbReference>
<dbReference type="GeneID" id="28801856"/>
<proteinExistence type="predicted"/>
<evidence type="ECO:0000313" key="2">
    <source>
        <dbReference type="Proteomes" id="UP000204502"/>
    </source>
</evidence>